<dbReference type="PANTHER" id="PTHR43390:SF1">
    <property type="entry name" value="CHLOROPLAST PROCESSING PEPTIDASE"/>
    <property type="match status" value="1"/>
</dbReference>
<evidence type="ECO:0000313" key="16">
    <source>
        <dbReference type="Proteomes" id="UP000045175"/>
    </source>
</evidence>
<comment type="catalytic activity">
    <reaction evidence="1 7">
        <text>Cleavage of hydrophobic, N-terminal signal or leader sequences from secreted and periplasmic proteins.</text>
        <dbReference type="EC" id="3.4.21.89"/>
    </reaction>
</comment>
<dbReference type="EMBL" id="CDMH01000057">
    <property type="protein sequence ID" value="CRF43119.1"/>
    <property type="molecule type" value="Genomic_DNA"/>
</dbReference>
<dbReference type="InterPro" id="IPR036286">
    <property type="entry name" value="LexA/Signal_pep-like_sf"/>
</dbReference>
<reference evidence="14 15" key="2">
    <citation type="submission" date="2014-12" db="EMBL/GenBank/DDBJ databases">
        <authorList>
            <person name="Jaenicke S."/>
        </authorList>
    </citation>
    <scope>NUCLEOTIDE SEQUENCE [LARGE SCALE GENOMIC DNA]</scope>
</reference>
<dbReference type="Gene3D" id="2.10.109.10">
    <property type="entry name" value="Umud Fragment, subunit A"/>
    <property type="match status" value="1"/>
</dbReference>
<dbReference type="EC" id="3.4.21.89" evidence="3 7"/>
<dbReference type="Proteomes" id="UP000043437">
    <property type="component" value="Unassembled WGS sequence"/>
</dbReference>
<evidence type="ECO:0000256" key="1">
    <source>
        <dbReference type="ARBA" id="ARBA00000677"/>
    </source>
</evidence>
<feature type="active site" evidence="6">
    <location>
        <position position="38"/>
    </location>
</feature>
<dbReference type="NCBIfam" id="TIGR02227">
    <property type="entry name" value="sigpep_I_bact"/>
    <property type="match status" value="1"/>
</dbReference>
<dbReference type="InterPro" id="IPR019758">
    <property type="entry name" value="Pept_S26A_signal_pept_1_CS"/>
</dbReference>
<dbReference type="Proteomes" id="UP000038622">
    <property type="component" value="Unassembled WGS sequence"/>
</dbReference>
<comment type="similarity">
    <text evidence="2 7">Belongs to the peptidase S26 family.</text>
</comment>
<keyword evidence="7" id="KW-0645">Protease</keyword>
<dbReference type="SUPFAM" id="SSF51306">
    <property type="entry name" value="LexA/Signal peptidase"/>
    <property type="match status" value="1"/>
</dbReference>
<evidence type="ECO:0000256" key="2">
    <source>
        <dbReference type="ARBA" id="ARBA00009370"/>
    </source>
</evidence>
<keyword evidence="5 7" id="KW-0378">Hydrolase</keyword>
<dbReference type="RefSeq" id="WP_053941696.1">
    <property type="nucleotide sequence ID" value="NZ_BSWO01000015.1"/>
</dbReference>
<evidence type="ECO:0000256" key="4">
    <source>
        <dbReference type="ARBA" id="ARBA00019232"/>
    </source>
</evidence>
<dbReference type="Proteomes" id="UP000045175">
    <property type="component" value="Unassembled WGS sequence"/>
</dbReference>
<dbReference type="CDD" id="cd06530">
    <property type="entry name" value="S26_SPase_I"/>
    <property type="match status" value="1"/>
</dbReference>
<evidence type="ECO:0000313" key="13">
    <source>
        <dbReference type="Proteomes" id="UP000038622"/>
    </source>
</evidence>
<dbReference type="GO" id="GO:0004252">
    <property type="term" value="F:serine-type endopeptidase activity"/>
    <property type="evidence" value="ECO:0007669"/>
    <property type="project" value="InterPro"/>
</dbReference>
<dbReference type="OrthoDB" id="9815782at2"/>
<feature type="domain" description="Peptidase S26" evidence="8">
    <location>
        <begin position="8"/>
        <end position="245"/>
    </location>
</feature>
<evidence type="ECO:0000313" key="15">
    <source>
        <dbReference type="Proteomes" id="UP000043437"/>
    </source>
</evidence>
<evidence type="ECO:0000313" key="10">
    <source>
        <dbReference type="EMBL" id="CRF43119.1"/>
    </source>
</evidence>
<evidence type="ECO:0000313" key="12">
    <source>
        <dbReference type="EMBL" id="CRF52179.1"/>
    </source>
</evidence>
<dbReference type="PANTHER" id="PTHR43390">
    <property type="entry name" value="SIGNAL PEPTIDASE I"/>
    <property type="match status" value="1"/>
</dbReference>
<dbReference type="GO" id="GO:0006465">
    <property type="term" value="P:signal peptide processing"/>
    <property type="evidence" value="ECO:0007669"/>
    <property type="project" value="InterPro"/>
</dbReference>
<organism evidence="10 16">
    <name type="scientific">Helicobacter ailurogastricus</name>
    <dbReference type="NCBI Taxonomy" id="1578720"/>
    <lineage>
        <taxon>Bacteria</taxon>
        <taxon>Pseudomonadati</taxon>
        <taxon>Campylobacterota</taxon>
        <taxon>Epsilonproteobacteria</taxon>
        <taxon>Campylobacterales</taxon>
        <taxon>Helicobacteraceae</taxon>
        <taxon>Helicobacter</taxon>
    </lineage>
</organism>
<dbReference type="PROSITE" id="PS00761">
    <property type="entry name" value="SPASE_I_3"/>
    <property type="match status" value="1"/>
</dbReference>
<dbReference type="PRINTS" id="PR00727">
    <property type="entry name" value="LEADERPTASE"/>
</dbReference>
<gene>
    <name evidence="9" type="ORF">HAL011_04890</name>
    <name evidence="10" type="ORF">HAL013_13430</name>
    <name evidence="12" type="ORF">HAL07_03050</name>
    <name evidence="11" type="ORF">HAL09_09250</name>
</gene>
<dbReference type="GeneID" id="82131335"/>
<dbReference type="InterPro" id="IPR019533">
    <property type="entry name" value="Peptidase_S26"/>
</dbReference>
<dbReference type="GO" id="GO:0009003">
    <property type="term" value="F:signal peptidase activity"/>
    <property type="evidence" value="ECO:0007669"/>
    <property type="project" value="UniProtKB-EC"/>
</dbReference>
<accession>A0A0K2XEF1</accession>
<reference evidence="13" key="3">
    <citation type="submission" date="2014-12" db="EMBL/GenBank/DDBJ databases">
        <authorList>
            <person name="Smet A."/>
        </authorList>
    </citation>
    <scope>NUCLEOTIDE SEQUENCE [LARGE SCALE GENOMIC DNA]</scope>
</reference>
<sequence length="293" mass="33718">MGFFQALRRFVMSWTGTIILVLLAIFFVAQAFVIPSRSMVGTLYEGDMLFVKKFSYGIPIPRLPWLDIPLVPDFKGNGHLIEGKRPQRGEVVVFIPPTNKGYYVKRLFATGGDEIIFKQDGFYLHPKESDTDPNYISKHFAKHKVQQFLGKDFVFAPYADKHLGIFYSKHNQTFPIMLALASHQIQSQMEVGMQLVDLEGENAFYAKIKPDHYFMVGDNRDDSSDSRFWGSVPYSHIVGTPWFIYFSLNLSNSIEAGGEPKDKFTVRWQRMFKSVQGLEAQMKERHHLPTQED</sequence>
<dbReference type="Pfam" id="PF10502">
    <property type="entry name" value="Peptidase_S26"/>
    <property type="match status" value="1"/>
</dbReference>
<feature type="active site" evidence="6">
    <location>
        <position position="105"/>
    </location>
</feature>
<dbReference type="GO" id="GO:0016020">
    <property type="term" value="C:membrane"/>
    <property type="evidence" value="ECO:0007669"/>
    <property type="project" value="UniProtKB-SubCell"/>
</dbReference>
<proteinExistence type="inferred from homology"/>
<dbReference type="EMBL" id="CDMG01000002">
    <property type="protein sequence ID" value="CRF52179.1"/>
    <property type="molecule type" value="Genomic_DNA"/>
</dbReference>
<dbReference type="EMBL" id="CDML01000011">
    <property type="protein sequence ID" value="CRF40727.1"/>
    <property type="molecule type" value="Genomic_DNA"/>
</dbReference>
<comment type="subcellular location">
    <subcellularLocation>
        <location evidence="7">Membrane</location>
        <topology evidence="7">Single-pass type II membrane protein</topology>
    </subcellularLocation>
</comment>
<dbReference type="Proteomes" id="UP000041394">
    <property type="component" value="Unassembled WGS sequence"/>
</dbReference>
<evidence type="ECO:0000256" key="6">
    <source>
        <dbReference type="PIRSR" id="PIRSR600223-1"/>
    </source>
</evidence>
<dbReference type="STRING" id="1578720.HAL011_04890"/>
<evidence type="ECO:0000313" key="9">
    <source>
        <dbReference type="EMBL" id="CRF40727.1"/>
    </source>
</evidence>
<evidence type="ECO:0000256" key="3">
    <source>
        <dbReference type="ARBA" id="ARBA00013208"/>
    </source>
</evidence>
<dbReference type="EMBL" id="CDMN01000034">
    <property type="protein sequence ID" value="CRF44348.1"/>
    <property type="molecule type" value="Genomic_DNA"/>
</dbReference>
<evidence type="ECO:0000259" key="8">
    <source>
        <dbReference type="Pfam" id="PF10502"/>
    </source>
</evidence>
<evidence type="ECO:0000256" key="7">
    <source>
        <dbReference type="RuleBase" id="RU362042"/>
    </source>
</evidence>
<keyword evidence="13" id="KW-1185">Reference proteome</keyword>
<protein>
    <recommendedName>
        <fullName evidence="4 7">Signal peptidase I</fullName>
        <ecNumber evidence="3 7">3.4.21.89</ecNumber>
    </recommendedName>
</protein>
<evidence type="ECO:0000313" key="11">
    <source>
        <dbReference type="EMBL" id="CRF44348.1"/>
    </source>
</evidence>
<name>A0A0K2XEF1_9HELI</name>
<dbReference type="AlphaFoldDB" id="A0A0K2XEF1"/>
<evidence type="ECO:0000313" key="14">
    <source>
        <dbReference type="Proteomes" id="UP000041394"/>
    </source>
</evidence>
<dbReference type="InterPro" id="IPR000223">
    <property type="entry name" value="Pept_S26A_signal_pept_1"/>
</dbReference>
<reference evidence="10" key="1">
    <citation type="submission" date="2014-12" db="EMBL/GenBank/DDBJ databases">
        <title>Whole genome sequences of four Staphylococcus schleiferi canine isolates.</title>
        <authorList>
            <person name="Misic A.M."/>
            <person name="Cain C."/>
            <person name="Morris D.O."/>
            <person name="Rankin S."/>
            <person name="Beiting D."/>
        </authorList>
    </citation>
    <scope>NUCLEOTIDE SEQUENCE</scope>
    <source>
        <strain evidence="9">ASB11</strain>
        <strain evidence="10">ASB13</strain>
        <strain evidence="12">ASB7</strain>
        <strain evidence="11">ASB9</strain>
    </source>
</reference>
<evidence type="ECO:0000256" key="5">
    <source>
        <dbReference type="ARBA" id="ARBA00022801"/>
    </source>
</evidence>